<dbReference type="STRING" id="211165.GCA_000317285_03696"/>
<keyword evidence="1" id="KW-0812">Transmembrane</keyword>
<dbReference type="OrthoDB" id="490185at2"/>
<feature type="transmembrane region" description="Helical" evidence="1">
    <location>
        <begin position="430"/>
        <end position="447"/>
    </location>
</feature>
<keyword evidence="1" id="KW-1133">Transmembrane helix</keyword>
<proteinExistence type="predicted"/>
<dbReference type="Pfam" id="PF14559">
    <property type="entry name" value="TPR_19"/>
    <property type="match status" value="1"/>
</dbReference>
<name>A0A3S0XLJ2_CHLFR</name>
<dbReference type="InterPro" id="IPR021484">
    <property type="entry name" value="DUF3137"/>
</dbReference>
<dbReference type="AlphaFoldDB" id="A0A3S0XLJ2"/>
<protein>
    <recommendedName>
        <fullName evidence="4">Galanin</fullName>
    </recommendedName>
</protein>
<dbReference type="Proteomes" id="UP000268857">
    <property type="component" value="Unassembled WGS sequence"/>
</dbReference>
<keyword evidence="3" id="KW-1185">Reference proteome</keyword>
<organism evidence="2 3">
    <name type="scientific">Chlorogloeopsis fritschii PCC 6912</name>
    <dbReference type="NCBI Taxonomy" id="211165"/>
    <lineage>
        <taxon>Bacteria</taxon>
        <taxon>Bacillati</taxon>
        <taxon>Cyanobacteriota</taxon>
        <taxon>Cyanophyceae</taxon>
        <taxon>Nostocales</taxon>
        <taxon>Chlorogloeopsidaceae</taxon>
        <taxon>Chlorogloeopsis</taxon>
    </lineage>
</organism>
<feature type="transmembrane region" description="Helical" evidence="1">
    <location>
        <begin position="266"/>
        <end position="286"/>
    </location>
</feature>
<feature type="transmembrane region" description="Helical" evidence="1">
    <location>
        <begin position="292"/>
        <end position="313"/>
    </location>
</feature>
<gene>
    <name evidence="2" type="ORF">PCC6912_47360</name>
</gene>
<evidence type="ECO:0000256" key="1">
    <source>
        <dbReference type="SAM" id="Phobius"/>
    </source>
</evidence>
<keyword evidence="1" id="KW-0472">Membrane</keyword>
<comment type="caution">
    <text evidence="2">The sequence shown here is derived from an EMBL/GenBank/DDBJ whole genome shotgun (WGS) entry which is preliminary data.</text>
</comment>
<evidence type="ECO:0000313" key="3">
    <source>
        <dbReference type="Proteomes" id="UP000268857"/>
    </source>
</evidence>
<evidence type="ECO:0000313" key="2">
    <source>
        <dbReference type="EMBL" id="RUR75505.1"/>
    </source>
</evidence>
<dbReference type="Pfam" id="PF11335">
    <property type="entry name" value="DUF3137"/>
    <property type="match status" value="1"/>
</dbReference>
<reference evidence="2 3" key="1">
    <citation type="journal article" date="2019" name="Genome Biol. Evol.">
        <title>Day and night: Metabolic profiles and evolutionary relationships of six axenic non-marine cyanobacteria.</title>
        <authorList>
            <person name="Will S.E."/>
            <person name="Henke P."/>
            <person name="Boedeker C."/>
            <person name="Huang S."/>
            <person name="Brinkmann H."/>
            <person name="Rohde M."/>
            <person name="Jarek M."/>
            <person name="Friedl T."/>
            <person name="Seufert S."/>
            <person name="Schumacher M."/>
            <person name="Overmann J."/>
            <person name="Neumann-Schaal M."/>
            <person name="Petersen J."/>
        </authorList>
    </citation>
    <scope>NUCLEOTIDE SEQUENCE [LARGE SCALE GENOMIC DNA]</scope>
    <source>
        <strain evidence="2 3">PCC 6912</strain>
    </source>
</reference>
<evidence type="ECO:0008006" key="4">
    <source>
        <dbReference type="Google" id="ProtNLM"/>
    </source>
</evidence>
<dbReference type="InterPro" id="IPR011990">
    <property type="entry name" value="TPR-like_helical_dom_sf"/>
</dbReference>
<dbReference type="EMBL" id="RSCJ01000024">
    <property type="protein sequence ID" value="RUR75505.1"/>
    <property type="molecule type" value="Genomic_DNA"/>
</dbReference>
<dbReference type="Gene3D" id="1.25.40.10">
    <property type="entry name" value="Tetratricopeptide repeat domain"/>
    <property type="match status" value="2"/>
</dbReference>
<accession>A0A3S0XLJ2</accession>
<dbReference type="RefSeq" id="WP_016875747.1">
    <property type="nucleotide sequence ID" value="NZ_AJLN01000098.1"/>
</dbReference>
<sequence length="627" mass="72074">MFAESRDFQSGLDAVQSGRYVEAIDLLENFCQQCQVNSQTNCKEYIQAQMGLVKAYHYTGQQPKAIALCQQLAAIDNPQIQAWVQRVLPSLSAKSESAQTQITPEKPTLTPEEAAQLLQAGHKALKFKRYADAVQALEQYCQSAQPGTKDYSQAQMWLVKAYQGNGQLEEAIALCQQLTTSEQEVTQIWARRFISDLLPTAATQITVESTESNIQEQSQTIAISETTTKVEFRLKSLHEFKSFCQQTLLRDLKAIETTRKEVLKSIIFVNVAVFVAVIFLFKFFPIVLQTSFLVLFCFLLVILGCFWILVAFYTSATETYARGFKSIIIEKIFDFINTNHNLKYSSVSSDIETYDTMSAFLHSQIFQGLLKPNKISQEDCICGDIGETNIFFSEIFAQVEVRHGWARYLNFVQQLQALNSFVPRFIIRRIFIFMLPIYILVLLFQFIKGTPYVTSRIIKGQKIDYQRFKEEVLNNEFSRKTIFQGLFFRAKFNKFFPGKTVVLPKLDKANINTISIGKGQAIKLEDPEFSKLYTVYGDNQVEARYILSTNLMEKLVKFRKKAGKNIYVSFVENMIYIAVESSEDLFEPKLYNNMLSFTPMREYFETIQLMLGIVDDLNLNRRIWSQN</sequence>
<dbReference type="SUPFAM" id="SSF48452">
    <property type="entry name" value="TPR-like"/>
    <property type="match status" value="2"/>
</dbReference>